<accession>A0A363CXV4</accession>
<evidence type="ECO:0000313" key="3">
    <source>
        <dbReference type="EMBL" id="PUE63930.1"/>
    </source>
</evidence>
<feature type="transmembrane region" description="Helical" evidence="1">
    <location>
        <begin position="7"/>
        <end position="24"/>
    </location>
</feature>
<name>A0A363CXV4_9BACT</name>
<evidence type="ECO:0000313" key="4">
    <source>
        <dbReference type="Proteomes" id="UP000251135"/>
    </source>
</evidence>
<comment type="caution">
    <text evidence="3">The sequence shown here is derived from an EMBL/GenBank/DDBJ whole genome shotgun (WGS) entry which is preliminary data.</text>
</comment>
<keyword evidence="1" id="KW-0812">Transmembrane</keyword>
<evidence type="ECO:0000259" key="2">
    <source>
        <dbReference type="Pfam" id="PF14827"/>
    </source>
</evidence>
<dbReference type="EMBL" id="MUXE01000012">
    <property type="protein sequence ID" value="PUE63930.1"/>
    <property type="molecule type" value="Genomic_DNA"/>
</dbReference>
<dbReference type="Pfam" id="PF14827">
    <property type="entry name" value="dCache_3"/>
    <property type="match status" value="1"/>
</dbReference>
<evidence type="ECO:0000256" key="1">
    <source>
        <dbReference type="SAM" id="Phobius"/>
    </source>
</evidence>
<dbReference type="InterPro" id="IPR029151">
    <property type="entry name" value="Sensor-like_sf"/>
</dbReference>
<keyword evidence="1" id="KW-1133">Transmembrane helix</keyword>
<reference evidence="3 4" key="1">
    <citation type="submission" date="2017-02" db="EMBL/GenBank/DDBJ databases">
        <title>Arcobacter caeni sp. nov, a new Arcobacter species isolated from reclaimed water.</title>
        <authorList>
            <person name="Figueras M.J."/>
            <person name="Perez-Cataluna A."/>
            <person name="Salas-Masso N."/>
        </authorList>
    </citation>
    <scope>NUCLEOTIDE SEQUENCE [LARGE SCALE GENOMIC DNA]</scope>
    <source>
        <strain evidence="3 4">RW17-10</strain>
    </source>
</reference>
<organism evidence="3 4">
    <name type="scientific">Arcobacter caeni</name>
    <dbReference type="NCBI Taxonomy" id="1912877"/>
    <lineage>
        <taxon>Bacteria</taxon>
        <taxon>Pseudomonadati</taxon>
        <taxon>Campylobacterota</taxon>
        <taxon>Epsilonproteobacteria</taxon>
        <taxon>Campylobacterales</taxon>
        <taxon>Arcobacteraceae</taxon>
        <taxon>Arcobacter</taxon>
    </lineage>
</organism>
<feature type="domain" description="Double Cache" evidence="2">
    <location>
        <begin position="44"/>
        <end position="180"/>
    </location>
</feature>
<dbReference type="AlphaFoldDB" id="A0A363CXV4"/>
<keyword evidence="1" id="KW-0472">Membrane</keyword>
<dbReference type="Proteomes" id="UP000251135">
    <property type="component" value="Unassembled WGS sequence"/>
</dbReference>
<sequence length="312" mass="37192">MNKTYKNFILSFIIVFITLLYFLYKYNNKIEQNQIDILVSNRVELVQNELTNQKNNALSLAILFSKNQNIISFLENNKPKELKKELLNSLENIKNYTNINNIQIQVHTKDLKVFVRSWEDKDEGLSLESFRKGLLKVKETKEPFVSNELGKRFNIKAISPIFNQNNEYIGTLEIILDYSDLRNRLKYMGIEIIPLLKKEYLPIATSYHEDNLLDDFVIIQNDYDKKFYDLLMQHKNYLSNEKFYYEYNNKIITQIPLGDIDLKSVGILMIFFDKNEQNFKYLPRYEYLGEINTKDSNFKNNFSKEKKEIIIK</sequence>
<gene>
    <name evidence="3" type="ORF">B0174_08740</name>
</gene>
<dbReference type="OrthoDB" id="5338538at2"/>
<keyword evidence="4" id="KW-1185">Reference proteome</keyword>
<dbReference type="RefSeq" id="WP_108559768.1">
    <property type="nucleotide sequence ID" value="NZ_MUXE01000012.1"/>
</dbReference>
<dbReference type="InterPro" id="IPR029150">
    <property type="entry name" value="dCache_3"/>
</dbReference>
<proteinExistence type="predicted"/>
<protein>
    <submittedName>
        <fullName evidence="3">Chemotaxis protein</fullName>
    </submittedName>
</protein>
<dbReference type="SUPFAM" id="SSF103190">
    <property type="entry name" value="Sensory domain-like"/>
    <property type="match status" value="1"/>
</dbReference>